<dbReference type="PANTHER" id="PTHR43240:SF10">
    <property type="entry name" value="BLL4964 PROTEIN"/>
    <property type="match status" value="1"/>
</dbReference>
<proteinExistence type="predicted"/>
<organism evidence="3 4">
    <name type="scientific">Quisquiliibacterium transsilvanicum</name>
    <dbReference type="NCBI Taxonomy" id="1549638"/>
    <lineage>
        <taxon>Bacteria</taxon>
        <taxon>Pseudomonadati</taxon>
        <taxon>Pseudomonadota</taxon>
        <taxon>Betaproteobacteria</taxon>
        <taxon>Burkholderiales</taxon>
        <taxon>Burkholderiaceae</taxon>
        <taxon>Quisquiliibacterium</taxon>
    </lineage>
</organism>
<dbReference type="AlphaFoldDB" id="A0A7W8HGI7"/>
<dbReference type="CDD" id="cd03443">
    <property type="entry name" value="PaaI_thioesterase"/>
    <property type="match status" value="1"/>
</dbReference>
<protein>
    <submittedName>
        <fullName evidence="3">Uncharacterized protein (TIGR00369 family)</fullName>
    </submittedName>
</protein>
<dbReference type="PANTHER" id="PTHR43240">
    <property type="entry name" value="1,4-DIHYDROXY-2-NAPHTHOYL-COA THIOESTERASE 1"/>
    <property type="match status" value="1"/>
</dbReference>
<dbReference type="EMBL" id="JACHGB010000003">
    <property type="protein sequence ID" value="MBB5271606.1"/>
    <property type="molecule type" value="Genomic_DNA"/>
</dbReference>
<dbReference type="GO" id="GO:0005829">
    <property type="term" value="C:cytosol"/>
    <property type="evidence" value="ECO:0007669"/>
    <property type="project" value="TreeGrafter"/>
</dbReference>
<dbReference type="Proteomes" id="UP000532440">
    <property type="component" value="Unassembled WGS sequence"/>
</dbReference>
<dbReference type="SUPFAM" id="SSF54637">
    <property type="entry name" value="Thioesterase/thiol ester dehydrase-isomerase"/>
    <property type="match status" value="1"/>
</dbReference>
<accession>A0A7W8HGI7</accession>
<gene>
    <name evidence="3" type="ORF">HNQ70_001616</name>
</gene>
<evidence type="ECO:0000313" key="3">
    <source>
        <dbReference type="EMBL" id="MBB5271606.1"/>
    </source>
</evidence>
<feature type="domain" description="Thioesterase" evidence="2">
    <location>
        <begin position="46"/>
        <end position="120"/>
    </location>
</feature>
<evidence type="ECO:0000259" key="2">
    <source>
        <dbReference type="Pfam" id="PF03061"/>
    </source>
</evidence>
<keyword evidence="1" id="KW-0378">Hydrolase</keyword>
<dbReference type="RefSeq" id="WP_183966125.1">
    <property type="nucleotide sequence ID" value="NZ_BAABEW010000001.1"/>
</dbReference>
<name>A0A7W8HGI7_9BURK</name>
<dbReference type="InterPro" id="IPR003736">
    <property type="entry name" value="PAAI_dom"/>
</dbReference>
<dbReference type="NCBIfam" id="TIGR00369">
    <property type="entry name" value="unchar_dom_1"/>
    <property type="match status" value="1"/>
</dbReference>
<keyword evidence="4" id="KW-1185">Reference proteome</keyword>
<dbReference type="InterPro" id="IPR006683">
    <property type="entry name" value="Thioestr_dom"/>
</dbReference>
<evidence type="ECO:0000256" key="1">
    <source>
        <dbReference type="ARBA" id="ARBA00022801"/>
    </source>
</evidence>
<dbReference type="Gene3D" id="3.10.129.10">
    <property type="entry name" value="Hotdog Thioesterase"/>
    <property type="match status" value="1"/>
</dbReference>
<sequence>MSTKEEISAFMSHAFPASSFTIVEAGSKRATIRRPVTQDDLRPGDTVSGPTLMALADTALYVAIHATLGITPHAVTSNMNINFLRRPPADRALVAECRLLRVGRTLAVGEVSLFSEGMDEPVAHVVGSYVIPRERPSSGAIRTTDPE</sequence>
<dbReference type="Pfam" id="PF03061">
    <property type="entry name" value="4HBT"/>
    <property type="match status" value="1"/>
</dbReference>
<dbReference type="InterPro" id="IPR029069">
    <property type="entry name" value="HotDog_dom_sf"/>
</dbReference>
<comment type="caution">
    <text evidence="3">The sequence shown here is derived from an EMBL/GenBank/DDBJ whole genome shotgun (WGS) entry which is preliminary data.</text>
</comment>
<evidence type="ECO:0000313" key="4">
    <source>
        <dbReference type="Proteomes" id="UP000532440"/>
    </source>
</evidence>
<reference evidence="3 4" key="1">
    <citation type="submission" date="2020-08" db="EMBL/GenBank/DDBJ databases">
        <title>Genomic Encyclopedia of Type Strains, Phase IV (KMG-IV): sequencing the most valuable type-strain genomes for metagenomic binning, comparative biology and taxonomic classification.</title>
        <authorList>
            <person name="Goeker M."/>
        </authorList>
    </citation>
    <scope>NUCLEOTIDE SEQUENCE [LARGE SCALE GENOMIC DNA]</scope>
    <source>
        <strain evidence="3 4">DSM 29781</strain>
    </source>
</reference>
<dbReference type="GO" id="GO:0061522">
    <property type="term" value="F:1,4-dihydroxy-2-naphthoyl-CoA thioesterase activity"/>
    <property type="evidence" value="ECO:0007669"/>
    <property type="project" value="TreeGrafter"/>
</dbReference>